<dbReference type="InterPro" id="IPR042100">
    <property type="entry name" value="Bug_dom1"/>
</dbReference>
<dbReference type="EMBL" id="JBHMAA010000061">
    <property type="protein sequence ID" value="MFB9953269.1"/>
    <property type="molecule type" value="Genomic_DNA"/>
</dbReference>
<gene>
    <name evidence="3" type="ORF">ACFFP0_30910</name>
</gene>
<dbReference type="CDD" id="cd07012">
    <property type="entry name" value="PBP2_Bug_TTT"/>
    <property type="match status" value="1"/>
</dbReference>
<proteinExistence type="inferred from homology"/>
<dbReference type="PIRSF" id="PIRSF017082">
    <property type="entry name" value="YflP"/>
    <property type="match status" value="1"/>
</dbReference>
<dbReference type="PANTHER" id="PTHR42928:SF3">
    <property type="entry name" value="UPF0065 PROTEIN YFLP"/>
    <property type="match status" value="1"/>
</dbReference>
<evidence type="ECO:0000313" key="3">
    <source>
        <dbReference type="EMBL" id="MFB9953269.1"/>
    </source>
</evidence>
<organism evidence="3 4">
    <name type="scientific">Rhizobium puerariae</name>
    <dbReference type="NCBI Taxonomy" id="1585791"/>
    <lineage>
        <taxon>Bacteria</taxon>
        <taxon>Pseudomonadati</taxon>
        <taxon>Pseudomonadota</taxon>
        <taxon>Alphaproteobacteria</taxon>
        <taxon>Hyphomicrobiales</taxon>
        <taxon>Rhizobiaceae</taxon>
        <taxon>Rhizobium/Agrobacterium group</taxon>
        <taxon>Rhizobium</taxon>
    </lineage>
</organism>
<evidence type="ECO:0000256" key="2">
    <source>
        <dbReference type="SAM" id="SignalP"/>
    </source>
</evidence>
<comment type="caution">
    <text evidence="3">The sequence shown here is derived from an EMBL/GenBank/DDBJ whole genome shotgun (WGS) entry which is preliminary data.</text>
</comment>
<keyword evidence="4" id="KW-1185">Reference proteome</keyword>
<sequence length="325" mass="34488">MEKRNFIKATFVAALAFALVALPTAGTTAEIGRLKLIVPASAGGGWDLTGRTIDKVLRSTGQVRSIQVENIPGAGGTVALPQFLAQKGQGDTMMVTGFTIVSAAITNQAPNSIAEATPLARISGEAHVLVVPANSPFKTLNDFVEALKRDPSKVSVTGGTPGGSDHITLGLLAKTAGIDPLQLNWIAYDGGGQAQTALLGNHVQAGISNWSEFEGQVQAGRLRALAISAEAKLPGIDVPTFKEQGHDVVLYNWRGLFAPPGVSDADRQKLESVIATMVKSEEWKKEMQTRKWVDLYMPASEFGPQVKKEVQAITEIMKTLGFSKG</sequence>
<protein>
    <submittedName>
        <fullName evidence="3">Tripartite tricarboxylate transporter substrate binding protein</fullName>
    </submittedName>
</protein>
<dbReference type="InterPro" id="IPR005064">
    <property type="entry name" value="BUG"/>
</dbReference>
<dbReference type="Gene3D" id="3.40.190.150">
    <property type="entry name" value="Bordetella uptake gene, domain 1"/>
    <property type="match status" value="1"/>
</dbReference>
<name>A0ABV6ARM5_9HYPH</name>
<accession>A0ABV6ARM5</accession>
<reference evidence="3 4" key="1">
    <citation type="submission" date="2024-09" db="EMBL/GenBank/DDBJ databases">
        <authorList>
            <person name="Sun Q."/>
            <person name="Mori K."/>
        </authorList>
    </citation>
    <scope>NUCLEOTIDE SEQUENCE [LARGE SCALE GENOMIC DNA]</scope>
    <source>
        <strain evidence="3 4">TBRC 4938</strain>
    </source>
</reference>
<evidence type="ECO:0000256" key="1">
    <source>
        <dbReference type="ARBA" id="ARBA00006987"/>
    </source>
</evidence>
<dbReference type="Gene3D" id="3.40.190.10">
    <property type="entry name" value="Periplasmic binding protein-like II"/>
    <property type="match status" value="1"/>
</dbReference>
<comment type="similarity">
    <text evidence="1">Belongs to the UPF0065 (bug) family.</text>
</comment>
<dbReference type="PANTHER" id="PTHR42928">
    <property type="entry name" value="TRICARBOXYLATE-BINDING PROTEIN"/>
    <property type="match status" value="1"/>
</dbReference>
<dbReference type="Proteomes" id="UP001589692">
    <property type="component" value="Unassembled WGS sequence"/>
</dbReference>
<dbReference type="SUPFAM" id="SSF53850">
    <property type="entry name" value="Periplasmic binding protein-like II"/>
    <property type="match status" value="1"/>
</dbReference>
<feature type="signal peptide" evidence="2">
    <location>
        <begin position="1"/>
        <end position="29"/>
    </location>
</feature>
<keyword evidence="2" id="KW-0732">Signal</keyword>
<feature type="chain" id="PRO_5045218784" evidence="2">
    <location>
        <begin position="30"/>
        <end position="325"/>
    </location>
</feature>
<evidence type="ECO:0000313" key="4">
    <source>
        <dbReference type="Proteomes" id="UP001589692"/>
    </source>
</evidence>
<dbReference type="Pfam" id="PF03401">
    <property type="entry name" value="TctC"/>
    <property type="match status" value="1"/>
</dbReference>
<dbReference type="RefSeq" id="WP_377266069.1">
    <property type="nucleotide sequence ID" value="NZ_JBHMAA010000061.1"/>
</dbReference>